<evidence type="ECO:0000256" key="9">
    <source>
        <dbReference type="SAM" id="SignalP"/>
    </source>
</evidence>
<protein>
    <recommendedName>
        <fullName evidence="10">Attacin C-terminal domain-containing protein</fullName>
    </recommendedName>
</protein>
<evidence type="ECO:0000256" key="4">
    <source>
        <dbReference type="ARBA" id="ARBA00022529"/>
    </source>
</evidence>
<keyword evidence="5" id="KW-0399">Innate immunity</keyword>
<dbReference type="GO" id="GO:0005576">
    <property type="term" value="C:extracellular region"/>
    <property type="evidence" value="ECO:0007669"/>
    <property type="project" value="UniProtKB-SubCell"/>
</dbReference>
<keyword evidence="3" id="KW-0964">Secreted</keyword>
<dbReference type="GO" id="GO:0042742">
    <property type="term" value="P:defense response to bacterium"/>
    <property type="evidence" value="ECO:0007669"/>
    <property type="project" value="UniProtKB-KW"/>
</dbReference>
<keyword evidence="12" id="KW-1185">Reference proteome</keyword>
<evidence type="ECO:0000256" key="5">
    <source>
        <dbReference type="ARBA" id="ARBA00022588"/>
    </source>
</evidence>
<keyword evidence="4" id="KW-0929">Antimicrobial</keyword>
<feature type="compositionally biased region" description="Pro residues" evidence="8">
    <location>
        <begin position="34"/>
        <end position="44"/>
    </location>
</feature>
<feature type="domain" description="Attacin C-terminal" evidence="10">
    <location>
        <begin position="122"/>
        <end position="239"/>
    </location>
</feature>
<evidence type="ECO:0000256" key="8">
    <source>
        <dbReference type="SAM" id="MobiDB-lite"/>
    </source>
</evidence>
<organism evidence="11 12">
    <name type="scientific">Stomoxys calcitrans</name>
    <name type="common">Stable fly</name>
    <name type="synonym">Conops calcitrans</name>
    <dbReference type="NCBI Taxonomy" id="35570"/>
    <lineage>
        <taxon>Eukaryota</taxon>
        <taxon>Metazoa</taxon>
        <taxon>Ecdysozoa</taxon>
        <taxon>Arthropoda</taxon>
        <taxon>Hexapoda</taxon>
        <taxon>Insecta</taxon>
        <taxon>Pterygota</taxon>
        <taxon>Neoptera</taxon>
        <taxon>Endopterygota</taxon>
        <taxon>Diptera</taxon>
        <taxon>Brachycera</taxon>
        <taxon>Muscomorpha</taxon>
        <taxon>Muscoidea</taxon>
        <taxon>Muscidae</taxon>
        <taxon>Stomoxys</taxon>
    </lineage>
</organism>
<evidence type="ECO:0000256" key="2">
    <source>
        <dbReference type="ARBA" id="ARBA00007550"/>
    </source>
</evidence>
<keyword evidence="7" id="KW-0044">Antibiotic</keyword>
<sequence>MKCVLIFSAFVAIVDMAAVTTAHPQRVYVQKLPYYPPPTQPPRPIRVRRSPDNAPLSKGVSIATNSASGNLYSGPSNRVDAKVTQSQTHFPSGRIAEGSSGSIAWSNSLGVGASLSRDINKGVSDTFSKSVNLNLLNTDRNRLDAIYSQSNIRQNNGFGFNKNSGSLDWSNAGGHGANVGLSRFEGIGKQGSIGAHTNLFKSDNGNTRLDAYGGGSKWLSGPFENRREFNFGLTGSHSFRG</sequence>
<keyword evidence="6" id="KW-0391">Immunity</keyword>
<evidence type="ECO:0000256" key="3">
    <source>
        <dbReference type="ARBA" id="ARBA00022525"/>
    </source>
</evidence>
<dbReference type="Pfam" id="PF03769">
    <property type="entry name" value="Attacin_C"/>
    <property type="match status" value="1"/>
</dbReference>
<evidence type="ECO:0000313" key="11">
    <source>
        <dbReference type="EnsemblMetazoa" id="SCAU011974-PA"/>
    </source>
</evidence>
<feature type="chain" id="PRO_5009327378" description="Attacin C-terminal domain-containing protein" evidence="9">
    <location>
        <begin position="23"/>
        <end position="241"/>
    </location>
</feature>
<evidence type="ECO:0000256" key="7">
    <source>
        <dbReference type="ARBA" id="ARBA00023022"/>
    </source>
</evidence>
<dbReference type="Proteomes" id="UP000095300">
    <property type="component" value="Unassembled WGS sequence"/>
</dbReference>
<evidence type="ECO:0000256" key="1">
    <source>
        <dbReference type="ARBA" id="ARBA00004613"/>
    </source>
</evidence>
<dbReference type="GO" id="GO:0045087">
    <property type="term" value="P:innate immune response"/>
    <property type="evidence" value="ECO:0007669"/>
    <property type="project" value="UniProtKB-KW"/>
</dbReference>
<dbReference type="AlphaFoldDB" id="A0A1I8PXB8"/>
<feature type="signal peptide" evidence="9">
    <location>
        <begin position="1"/>
        <end position="22"/>
    </location>
</feature>
<accession>A0A1I8PXB8</accession>
<comment type="similarity">
    <text evidence="2">Belongs to the attacin/sarcotoxin-2 family.</text>
</comment>
<dbReference type="EnsemblMetazoa" id="SCAU011974-RA">
    <property type="protein sequence ID" value="SCAU011974-PA"/>
    <property type="gene ID" value="SCAU011974"/>
</dbReference>
<feature type="region of interest" description="Disordered" evidence="8">
    <location>
        <begin position="34"/>
        <end position="57"/>
    </location>
</feature>
<name>A0A1I8PXB8_STOCA</name>
<gene>
    <name evidence="11" type="primary">106086450</name>
</gene>
<proteinExistence type="inferred from homology"/>
<dbReference type="InterPro" id="IPR005521">
    <property type="entry name" value="Attacin_C"/>
</dbReference>
<dbReference type="VEuPathDB" id="VectorBase:SCAU011974"/>
<evidence type="ECO:0000313" key="12">
    <source>
        <dbReference type="Proteomes" id="UP000095300"/>
    </source>
</evidence>
<evidence type="ECO:0000256" key="6">
    <source>
        <dbReference type="ARBA" id="ARBA00022859"/>
    </source>
</evidence>
<reference evidence="11" key="1">
    <citation type="submission" date="2020-05" db="UniProtKB">
        <authorList>
            <consortium name="EnsemblMetazoa"/>
        </authorList>
    </citation>
    <scope>IDENTIFICATION</scope>
    <source>
        <strain evidence="11">USDA</strain>
    </source>
</reference>
<evidence type="ECO:0000259" key="10">
    <source>
        <dbReference type="Pfam" id="PF03769"/>
    </source>
</evidence>
<comment type="subcellular location">
    <subcellularLocation>
        <location evidence="1">Secreted</location>
    </subcellularLocation>
</comment>
<keyword evidence="9" id="KW-0732">Signal</keyword>